<keyword evidence="4" id="KW-0472">Membrane</keyword>
<proteinExistence type="inferred from homology"/>
<organism evidence="9 10">
    <name type="scientific">Chitinophaga pinensis (strain ATCC 43595 / DSM 2588 / LMG 13176 / NBRC 15968 / NCIMB 11800 / UQM 2034)</name>
    <dbReference type="NCBI Taxonomy" id="485918"/>
    <lineage>
        <taxon>Bacteria</taxon>
        <taxon>Pseudomonadati</taxon>
        <taxon>Bacteroidota</taxon>
        <taxon>Chitinophagia</taxon>
        <taxon>Chitinophagales</taxon>
        <taxon>Chitinophagaceae</taxon>
        <taxon>Chitinophaga</taxon>
    </lineage>
</organism>
<reference evidence="9 10" key="2">
    <citation type="journal article" date="2010" name="Stand. Genomic Sci.">
        <title>Complete genome sequence of Chitinophaga pinensis type strain (UQM 2034).</title>
        <authorList>
            <person name="Glavina Del Rio T."/>
            <person name="Abt B."/>
            <person name="Spring S."/>
            <person name="Lapidus A."/>
            <person name="Nolan M."/>
            <person name="Tice H."/>
            <person name="Copeland A."/>
            <person name="Cheng J.F."/>
            <person name="Chen F."/>
            <person name="Bruce D."/>
            <person name="Goodwin L."/>
            <person name="Pitluck S."/>
            <person name="Ivanova N."/>
            <person name="Mavromatis K."/>
            <person name="Mikhailova N."/>
            <person name="Pati A."/>
            <person name="Chen A."/>
            <person name="Palaniappan K."/>
            <person name="Land M."/>
            <person name="Hauser L."/>
            <person name="Chang Y.J."/>
            <person name="Jeffries C.D."/>
            <person name="Chain P."/>
            <person name="Saunders E."/>
            <person name="Detter J.C."/>
            <person name="Brettin T."/>
            <person name="Rohde M."/>
            <person name="Goker M."/>
            <person name="Bristow J."/>
            <person name="Eisen J.A."/>
            <person name="Markowitz V."/>
            <person name="Hugenholtz P."/>
            <person name="Kyrpides N.C."/>
            <person name="Klenk H.P."/>
            <person name="Lucas S."/>
        </authorList>
    </citation>
    <scope>NUCLEOTIDE SEQUENCE [LARGE SCALE GENOMIC DNA]</scope>
    <source>
        <strain evidence="10">ATCC 43595 / DSM 2588 / LMG 13176 / NBRC 15968 / NCIMB 11800 / UQM 2034</strain>
    </source>
</reference>
<dbReference type="PROSITE" id="PS51257">
    <property type="entry name" value="PROKAR_LIPOPROTEIN"/>
    <property type="match status" value="1"/>
</dbReference>
<feature type="chain" id="PRO_5037984844" evidence="6">
    <location>
        <begin position="24"/>
        <end position="456"/>
    </location>
</feature>
<dbReference type="Proteomes" id="UP000002215">
    <property type="component" value="Chromosome"/>
</dbReference>
<evidence type="ECO:0000256" key="3">
    <source>
        <dbReference type="ARBA" id="ARBA00022729"/>
    </source>
</evidence>
<feature type="signal peptide" evidence="6">
    <location>
        <begin position="1"/>
        <end position="23"/>
    </location>
</feature>
<dbReference type="KEGG" id="cpi:Cpin_3165"/>
<gene>
    <name evidence="9" type="ordered locus">Cpin_3165</name>
</gene>
<comment type="similarity">
    <text evidence="2">Belongs to the SusD family.</text>
</comment>
<keyword evidence="5" id="KW-0998">Cell outer membrane</keyword>
<evidence type="ECO:0000256" key="5">
    <source>
        <dbReference type="ARBA" id="ARBA00023237"/>
    </source>
</evidence>
<evidence type="ECO:0000313" key="10">
    <source>
        <dbReference type="Proteomes" id="UP000002215"/>
    </source>
</evidence>
<dbReference type="RefSeq" id="WP_012790808.1">
    <property type="nucleotide sequence ID" value="NC_013132.1"/>
</dbReference>
<evidence type="ECO:0000313" key="9">
    <source>
        <dbReference type="EMBL" id="ACU60632.1"/>
    </source>
</evidence>
<dbReference type="SUPFAM" id="SSF48452">
    <property type="entry name" value="TPR-like"/>
    <property type="match status" value="1"/>
</dbReference>
<name>A0A979G4F7_CHIPD</name>
<evidence type="ECO:0000256" key="4">
    <source>
        <dbReference type="ARBA" id="ARBA00023136"/>
    </source>
</evidence>
<keyword evidence="3 6" id="KW-0732">Signal</keyword>
<comment type="subcellular location">
    <subcellularLocation>
        <location evidence="1">Cell outer membrane</location>
    </subcellularLocation>
</comment>
<dbReference type="CDD" id="cd08977">
    <property type="entry name" value="SusD"/>
    <property type="match status" value="1"/>
</dbReference>
<accession>A0A979G4F7</accession>
<dbReference type="Pfam" id="PF07980">
    <property type="entry name" value="SusD_RagB"/>
    <property type="match status" value="1"/>
</dbReference>
<feature type="domain" description="RagB/SusD" evidence="7">
    <location>
        <begin position="322"/>
        <end position="455"/>
    </location>
</feature>
<dbReference type="InterPro" id="IPR033985">
    <property type="entry name" value="SusD-like_N"/>
</dbReference>
<feature type="domain" description="SusD-like N-terminal" evidence="8">
    <location>
        <begin position="24"/>
        <end position="222"/>
    </location>
</feature>
<dbReference type="Gene3D" id="1.25.40.390">
    <property type="match status" value="1"/>
</dbReference>
<dbReference type="GO" id="GO:0009279">
    <property type="term" value="C:cell outer membrane"/>
    <property type="evidence" value="ECO:0007669"/>
    <property type="project" value="UniProtKB-SubCell"/>
</dbReference>
<protein>
    <submittedName>
        <fullName evidence="9">RagB/SusD domain protein</fullName>
    </submittedName>
</protein>
<evidence type="ECO:0000256" key="6">
    <source>
        <dbReference type="SAM" id="SignalP"/>
    </source>
</evidence>
<sequence length="456" mass="51490">MYNFRYNIVALSFLILLSLTSCDKFLDIAPPEDKYVSSEIYNNENTANSAVLGIYEEMIRINSGIISRAITLNCGMASDELSNFSPLTNVFLNNNIPTDNNDINNYWSFLYSYVYSANAAIEGLDASNGLPEALKKQLAGEARFLRAFTYFYLVNIWGPVPLATTTKYQDNQNLPRAAVTDIYKQIVIDLKEAATLLPVGYNSEKIRADSYAAHALLARVYLYMQDWVNAEDEASKVIEPEIFSPLPTTSTAFLNNSKETIFQFKPVNPNNNTWVGASFIPSTSTVLYPVSTRLLSDFEAGDERRINWVGSVMSNGNPSYYPYKYKIRSGGNPLNEYYIVLRLAEQYLIRAEARANNNDVEGARSDVNVVRSRAKLPDLPVGINKEQCLAAIMHERQIELFAEWGHRWFDLKRTGQADNVLKPLKGQNWQTTDQLWPIPALQIKANPALKQNLGYQ</sequence>
<reference evidence="10" key="1">
    <citation type="submission" date="2009-08" db="EMBL/GenBank/DDBJ databases">
        <title>The complete genome of Chitinophaga pinensis DSM 2588.</title>
        <authorList>
            <consortium name="US DOE Joint Genome Institute (JGI-PGF)"/>
            <person name="Lucas S."/>
            <person name="Copeland A."/>
            <person name="Lapidus A."/>
            <person name="Glavina del Rio T."/>
            <person name="Dalin E."/>
            <person name="Tice H."/>
            <person name="Bruce D."/>
            <person name="Goodwin L."/>
            <person name="Pitluck S."/>
            <person name="Kyrpides N."/>
            <person name="Mavromatis K."/>
            <person name="Ivanova N."/>
            <person name="Mikhailova N."/>
            <person name="Sims D."/>
            <person name="Meinche L."/>
            <person name="Brettin T."/>
            <person name="Detter J.C."/>
            <person name="Han C."/>
            <person name="Larimer F."/>
            <person name="Land M."/>
            <person name="Hauser L."/>
            <person name="Markowitz V."/>
            <person name="Cheng J.-F."/>
            <person name="Hugenholtz P."/>
            <person name="Woyke T."/>
            <person name="Wu D."/>
            <person name="Spring S."/>
            <person name="Klenk H.-P."/>
            <person name="Eisen J.A."/>
        </authorList>
    </citation>
    <scope>NUCLEOTIDE SEQUENCE [LARGE SCALE GENOMIC DNA]</scope>
    <source>
        <strain evidence="10">ATCC 43595 / DSM 2588 / LMG 13176 / NBRC 15968 / NCIMB 11800 / UQM 2034</strain>
    </source>
</reference>
<evidence type="ECO:0000259" key="8">
    <source>
        <dbReference type="Pfam" id="PF14322"/>
    </source>
</evidence>
<dbReference type="AlphaFoldDB" id="A0A979G4F7"/>
<evidence type="ECO:0000259" key="7">
    <source>
        <dbReference type="Pfam" id="PF07980"/>
    </source>
</evidence>
<dbReference type="EMBL" id="CP001699">
    <property type="protein sequence ID" value="ACU60632.1"/>
    <property type="molecule type" value="Genomic_DNA"/>
</dbReference>
<evidence type="ECO:0000256" key="2">
    <source>
        <dbReference type="ARBA" id="ARBA00006275"/>
    </source>
</evidence>
<dbReference type="InterPro" id="IPR011990">
    <property type="entry name" value="TPR-like_helical_dom_sf"/>
</dbReference>
<dbReference type="InterPro" id="IPR012944">
    <property type="entry name" value="SusD_RagB_dom"/>
</dbReference>
<dbReference type="Pfam" id="PF14322">
    <property type="entry name" value="SusD-like_3"/>
    <property type="match status" value="1"/>
</dbReference>
<dbReference type="OrthoDB" id="625727at2"/>
<evidence type="ECO:0000256" key="1">
    <source>
        <dbReference type="ARBA" id="ARBA00004442"/>
    </source>
</evidence>